<dbReference type="InterPro" id="IPR026082">
    <property type="entry name" value="ABCA"/>
</dbReference>
<evidence type="ECO:0000256" key="2">
    <source>
        <dbReference type="ARBA" id="ARBA00022692"/>
    </source>
</evidence>
<dbReference type="Gene3D" id="3.40.50.300">
    <property type="entry name" value="P-loop containing nucleotide triphosphate hydrolases"/>
    <property type="match status" value="1"/>
</dbReference>
<evidence type="ECO:0000259" key="6">
    <source>
        <dbReference type="Pfam" id="PF00005"/>
    </source>
</evidence>
<keyword evidence="4 5" id="KW-0472">Membrane</keyword>
<dbReference type="PANTHER" id="PTHR19229:SF34">
    <property type="entry name" value="PHOSPHOLIPID-TRANSPORTING ATPASE ABCA1"/>
    <property type="match status" value="1"/>
</dbReference>
<dbReference type="SUPFAM" id="SSF52540">
    <property type="entry name" value="P-loop containing nucleoside triphosphate hydrolases"/>
    <property type="match status" value="1"/>
</dbReference>
<dbReference type="Pfam" id="PF00005">
    <property type="entry name" value="ABC_tran"/>
    <property type="match status" value="1"/>
</dbReference>
<organism evidence="8 9">
    <name type="scientific">Goodea atripinnis</name>
    <dbReference type="NCBI Taxonomy" id="208336"/>
    <lineage>
        <taxon>Eukaryota</taxon>
        <taxon>Metazoa</taxon>
        <taxon>Chordata</taxon>
        <taxon>Craniata</taxon>
        <taxon>Vertebrata</taxon>
        <taxon>Euteleostomi</taxon>
        <taxon>Actinopterygii</taxon>
        <taxon>Neopterygii</taxon>
        <taxon>Teleostei</taxon>
        <taxon>Neoteleostei</taxon>
        <taxon>Acanthomorphata</taxon>
        <taxon>Ovalentaria</taxon>
        <taxon>Atherinomorphae</taxon>
        <taxon>Cyprinodontiformes</taxon>
        <taxon>Goodeidae</taxon>
        <taxon>Goodea</taxon>
    </lineage>
</organism>
<keyword evidence="3 5" id="KW-1133">Transmembrane helix</keyword>
<name>A0ABV0PZV8_9TELE</name>
<accession>A0ABV0PZV8</accession>
<keyword evidence="9" id="KW-1185">Reference proteome</keyword>
<feature type="domain" description="ABC transporter" evidence="6">
    <location>
        <begin position="290"/>
        <end position="326"/>
    </location>
</feature>
<feature type="transmembrane region" description="Helical" evidence="5">
    <location>
        <begin position="47"/>
        <end position="69"/>
    </location>
</feature>
<protein>
    <recommendedName>
        <fullName evidence="10">ABC transporter domain-containing protein</fullName>
    </recommendedName>
</protein>
<feature type="domain" description="ABC-2 type transporter transmembrane" evidence="7">
    <location>
        <begin position="15"/>
        <end position="99"/>
    </location>
</feature>
<dbReference type="InterPro" id="IPR003439">
    <property type="entry name" value="ABC_transporter-like_ATP-bd"/>
</dbReference>
<evidence type="ECO:0008006" key="10">
    <source>
        <dbReference type="Google" id="ProtNLM"/>
    </source>
</evidence>
<evidence type="ECO:0000256" key="4">
    <source>
        <dbReference type="ARBA" id="ARBA00023136"/>
    </source>
</evidence>
<keyword evidence="2 5" id="KW-0812">Transmembrane</keyword>
<proteinExistence type="predicted"/>
<dbReference type="InterPro" id="IPR013525">
    <property type="entry name" value="ABC2_TM"/>
</dbReference>
<comment type="caution">
    <text evidence="8">The sequence shown here is derived from an EMBL/GenBank/DDBJ whole genome shotgun (WGS) entry which is preliminary data.</text>
</comment>
<comment type="subcellular location">
    <subcellularLocation>
        <location evidence="1">Membrane</location>
        <topology evidence="1">Multi-pass membrane protein</topology>
    </subcellularLocation>
</comment>
<evidence type="ECO:0000256" key="3">
    <source>
        <dbReference type="ARBA" id="ARBA00022989"/>
    </source>
</evidence>
<evidence type="ECO:0000256" key="5">
    <source>
        <dbReference type="SAM" id="Phobius"/>
    </source>
</evidence>
<sequence>MSNGILRANLPPGAEPGSYGISSFNHPLNLTKEQLSQVALVTTSVDVLVSICVIFAMSFVPASFVVFLIQERVSKAKHMQFISGVHPLLYWVANFMWDMGNPAVGGALTSCSLQEIGGINDILKNVLLIFPHFCLGRGLIDMVKNQAMADALERFGSASSQGKFWFSFLTCRTNPSSESACLCEEPSVNSPKWDHWEKKTRTWPGRDTGSYRALDRETSWSFGSSPRWEKVLHLDRVFKRKQKPAVDRLCVGIPPGEVRLTPCCWDTCGDELSLCEEGEAAANILSVLVLGQCFGLLGVNGAGKTTTFKMLTGDTRVTSGEAFLAGKR</sequence>
<evidence type="ECO:0000313" key="8">
    <source>
        <dbReference type="EMBL" id="MEQ2189009.1"/>
    </source>
</evidence>
<dbReference type="InterPro" id="IPR027417">
    <property type="entry name" value="P-loop_NTPase"/>
</dbReference>
<gene>
    <name evidence="8" type="ORF">GOODEAATRI_020704</name>
</gene>
<evidence type="ECO:0000313" key="9">
    <source>
        <dbReference type="Proteomes" id="UP001476798"/>
    </source>
</evidence>
<evidence type="ECO:0000256" key="1">
    <source>
        <dbReference type="ARBA" id="ARBA00004141"/>
    </source>
</evidence>
<reference evidence="8 9" key="1">
    <citation type="submission" date="2021-06" db="EMBL/GenBank/DDBJ databases">
        <authorList>
            <person name="Palmer J.M."/>
        </authorList>
    </citation>
    <scope>NUCLEOTIDE SEQUENCE [LARGE SCALE GENOMIC DNA]</scope>
    <source>
        <strain evidence="8 9">GA_2019</strain>
        <tissue evidence="8">Muscle</tissue>
    </source>
</reference>
<dbReference type="Pfam" id="PF12698">
    <property type="entry name" value="ABC2_membrane_3"/>
    <property type="match status" value="1"/>
</dbReference>
<evidence type="ECO:0000259" key="7">
    <source>
        <dbReference type="Pfam" id="PF12698"/>
    </source>
</evidence>
<dbReference type="Proteomes" id="UP001476798">
    <property type="component" value="Unassembled WGS sequence"/>
</dbReference>
<dbReference type="PANTHER" id="PTHR19229">
    <property type="entry name" value="ATP-BINDING CASSETTE TRANSPORTER SUBFAMILY A ABCA"/>
    <property type="match status" value="1"/>
</dbReference>
<dbReference type="EMBL" id="JAHRIO010091913">
    <property type="protein sequence ID" value="MEQ2189009.1"/>
    <property type="molecule type" value="Genomic_DNA"/>
</dbReference>